<dbReference type="PANTHER" id="PTHR23292:SF6">
    <property type="entry name" value="FI16602P1-RELATED"/>
    <property type="match status" value="1"/>
</dbReference>
<keyword evidence="6" id="KW-0862">Zinc</keyword>
<comment type="similarity">
    <text evidence="4">Belongs to the CDIP1/LITAF family.</text>
</comment>
<dbReference type="STRING" id="568069.A0A1J1IPD1"/>
<feature type="domain" description="LITAF" evidence="10">
    <location>
        <begin position="394"/>
        <end position="478"/>
    </location>
</feature>
<keyword evidence="7 9" id="KW-0472">Membrane</keyword>
<evidence type="ECO:0000256" key="3">
    <source>
        <dbReference type="ARBA" id="ARBA00004630"/>
    </source>
</evidence>
<feature type="domain" description="LITAF" evidence="10">
    <location>
        <begin position="67"/>
        <end position="150"/>
    </location>
</feature>
<evidence type="ECO:0000259" key="10">
    <source>
        <dbReference type="PROSITE" id="PS51837"/>
    </source>
</evidence>
<evidence type="ECO:0000313" key="11">
    <source>
        <dbReference type="EMBL" id="CRL00353.1"/>
    </source>
</evidence>
<dbReference type="Proteomes" id="UP000183832">
    <property type="component" value="Unassembled WGS sequence"/>
</dbReference>
<evidence type="ECO:0000313" key="12">
    <source>
        <dbReference type="Proteomes" id="UP000183832"/>
    </source>
</evidence>
<comment type="subcellular location">
    <subcellularLocation>
        <location evidence="2">Endosome membrane</location>
        <topology evidence="2">Peripheral membrane protein</topology>
    </subcellularLocation>
    <subcellularLocation>
        <location evidence="1">Late endosome membrane</location>
    </subcellularLocation>
    <subcellularLocation>
        <location evidence="3">Lysosome membrane</location>
        <topology evidence="3">Peripheral membrane protein</topology>
        <orientation evidence="3">Cytoplasmic side</orientation>
    </subcellularLocation>
</comment>
<accession>A0A1J1IPD1</accession>
<evidence type="ECO:0000256" key="9">
    <source>
        <dbReference type="SAM" id="Phobius"/>
    </source>
</evidence>
<dbReference type="InterPro" id="IPR006629">
    <property type="entry name" value="LITAF"/>
</dbReference>
<keyword evidence="5" id="KW-0479">Metal-binding</keyword>
<keyword evidence="9" id="KW-1133">Transmembrane helix</keyword>
<evidence type="ECO:0000256" key="1">
    <source>
        <dbReference type="ARBA" id="ARBA00004414"/>
    </source>
</evidence>
<keyword evidence="9" id="KW-0812">Transmembrane</keyword>
<evidence type="ECO:0000256" key="2">
    <source>
        <dbReference type="ARBA" id="ARBA00004481"/>
    </source>
</evidence>
<name>A0A1J1IPD1_9DIPT</name>
<feature type="region of interest" description="Disordered" evidence="8">
    <location>
        <begin position="1"/>
        <end position="42"/>
    </location>
</feature>
<proteinExistence type="inferred from homology"/>
<dbReference type="SMART" id="SM00714">
    <property type="entry name" value="LITAF"/>
    <property type="match status" value="3"/>
</dbReference>
<evidence type="ECO:0000256" key="6">
    <source>
        <dbReference type="ARBA" id="ARBA00022833"/>
    </source>
</evidence>
<dbReference type="GO" id="GO:0008270">
    <property type="term" value="F:zinc ion binding"/>
    <property type="evidence" value="ECO:0007669"/>
    <property type="project" value="TreeGrafter"/>
</dbReference>
<dbReference type="AlphaFoldDB" id="A0A1J1IPD1"/>
<dbReference type="GO" id="GO:0005765">
    <property type="term" value="C:lysosomal membrane"/>
    <property type="evidence" value="ECO:0007669"/>
    <property type="project" value="UniProtKB-SubCell"/>
</dbReference>
<organism evidence="11 12">
    <name type="scientific">Clunio marinus</name>
    <dbReference type="NCBI Taxonomy" id="568069"/>
    <lineage>
        <taxon>Eukaryota</taxon>
        <taxon>Metazoa</taxon>
        <taxon>Ecdysozoa</taxon>
        <taxon>Arthropoda</taxon>
        <taxon>Hexapoda</taxon>
        <taxon>Insecta</taxon>
        <taxon>Pterygota</taxon>
        <taxon>Neoptera</taxon>
        <taxon>Endopterygota</taxon>
        <taxon>Diptera</taxon>
        <taxon>Nematocera</taxon>
        <taxon>Chironomoidea</taxon>
        <taxon>Chironomidae</taxon>
        <taxon>Clunio</taxon>
    </lineage>
</organism>
<feature type="transmembrane region" description="Helical" evidence="9">
    <location>
        <begin position="106"/>
        <end position="126"/>
    </location>
</feature>
<dbReference type="InterPro" id="IPR037519">
    <property type="entry name" value="LITAF_fam"/>
</dbReference>
<reference evidence="11 12" key="1">
    <citation type="submission" date="2015-04" db="EMBL/GenBank/DDBJ databases">
        <authorList>
            <person name="Syromyatnikov M.Y."/>
            <person name="Popov V.N."/>
        </authorList>
    </citation>
    <scope>NUCLEOTIDE SEQUENCE [LARGE SCALE GENOMIC DNA]</scope>
</reference>
<evidence type="ECO:0000256" key="7">
    <source>
        <dbReference type="ARBA" id="ARBA00023136"/>
    </source>
</evidence>
<feature type="transmembrane region" description="Helical" evidence="9">
    <location>
        <begin position="261"/>
        <end position="280"/>
    </location>
</feature>
<evidence type="ECO:0000256" key="8">
    <source>
        <dbReference type="SAM" id="MobiDB-lite"/>
    </source>
</evidence>
<evidence type="ECO:0000256" key="5">
    <source>
        <dbReference type="ARBA" id="ARBA00022723"/>
    </source>
</evidence>
<feature type="domain" description="LITAF" evidence="10">
    <location>
        <begin position="219"/>
        <end position="303"/>
    </location>
</feature>
<dbReference type="Pfam" id="PF10601">
    <property type="entry name" value="zf-LITAF-like"/>
    <property type="match status" value="3"/>
</dbReference>
<feature type="transmembrane region" description="Helical" evidence="9">
    <location>
        <begin position="435"/>
        <end position="455"/>
    </location>
</feature>
<protein>
    <submittedName>
        <fullName evidence="11">CLUMA_CG013626, isoform A</fullName>
    </submittedName>
</protein>
<dbReference type="EMBL" id="CVRI01000054">
    <property type="protein sequence ID" value="CRL00353.1"/>
    <property type="molecule type" value="Genomic_DNA"/>
</dbReference>
<dbReference type="OrthoDB" id="5599753at2759"/>
<keyword evidence="12" id="KW-1185">Reference proteome</keyword>
<dbReference type="GO" id="GO:0031902">
    <property type="term" value="C:late endosome membrane"/>
    <property type="evidence" value="ECO:0007669"/>
    <property type="project" value="UniProtKB-SubCell"/>
</dbReference>
<sequence>MIFEEKSNLPPSYDDVFGAPAPSAPISEHQNQQPMNPGWHPNITQQHIASPPFINQQPAIVQQIPVQHTVIVINQPQVISPHPMHLTCPHCHQQTMTKTNSKNGCLTHLAAIFFCICWCPFVFLPYCFDCCKDVEHKCSICNGYIGTFKRFGKSENINTTMEHPSALMFGEQSGMLQYPHAPMNPPPPYTPHNMNPAFPTIVQQPMIYQQPMMVTAAQAPVLIINQQPLYGAYPTNLTCHHCREHITTKITRKIGCGNHSAAFLLCVFGCFPCAILPYFLCDSLYDVEHKCPKCEGYIGTHSRVGNQPYYEPGYGPNLFEGEEMGKQEQINITENPSASTFNQPLAPLNMQQPATNPQYQPQYPQQGGINPAFPPVVQQPLMQQQPVIVAAAPAPLLVVSQQPLYGAHPANVTCPHCNQPVTTKISYKIGCGNHLAAGVLCICGLFPCAILPYLFCDSLSNVIHNCPKCDGYIGTYTREGSYNRRYYDDGYHGRRRYDHHHRGPGISINM</sequence>
<evidence type="ECO:0000256" key="4">
    <source>
        <dbReference type="ARBA" id="ARBA00005975"/>
    </source>
</evidence>
<dbReference type="PANTHER" id="PTHR23292">
    <property type="entry name" value="LIPOPOLYSACCHARIDE-INDUCED TUMOR NECROSIS FACTOR-ALPHA FACTOR"/>
    <property type="match status" value="1"/>
</dbReference>
<gene>
    <name evidence="11" type="ORF">CLUMA_CG013626</name>
</gene>
<dbReference type="PROSITE" id="PS51837">
    <property type="entry name" value="LITAF"/>
    <property type="match status" value="3"/>
</dbReference>